<dbReference type="Proteomes" id="UP001273531">
    <property type="component" value="Unassembled WGS sequence"/>
</dbReference>
<dbReference type="InterPro" id="IPR021708">
    <property type="entry name" value="DUF3291"/>
</dbReference>
<evidence type="ECO:0000259" key="2">
    <source>
        <dbReference type="Pfam" id="PF11695"/>
    </source>
</evidence>
<dbReference type="RefSeq" id="WP_317225489.1">
    <property type="nucleotide sequence ID" value="NZ_JAWJEJ010000001.1"/>
</dbReference>
<feature type="region of interest" description="Disordered" evidence="1">
    <location>
        <begin position="105"/>
        <end position="144"/>
    </location>
</feature>
<evidence type="ECO:0000313" key="4">
    <source>
        <dbReference type="Proteomes" id="UP001273531"/>
    </source>
</evidence>
<comment type="caution">
    <text evidence="3">The sequence shown here is derived from an EMBL/GenBank/DDBJ whole genome shotgun (WGS) entry which is preliminary data.</text>
</comment>
<proteinExistence type="predicted"/>
<sequence>MPFVSVTRLRVRSWRFLPAFFLHAYRTSRQASAASGFRAGALLPDRRWTFWTLTIWDQAADMRAYIKAGSHKKAMPKLIHWCDEASIVHWEQPDLTMPSWPEADARMRREGRPSKVRNPTPAHLAMDFAPPRPGAGAPITPRQR</sequence>
<dbReference type="SUPFAM" id="SSF54909">
    <property type="entry name" value="Dimeric alpha+beta barrel"/>
    <property type="match status" value="1"/>
</dbReference>
<dbReference type="InterPro" id="IPR011008">
    <property type="entry name" value="Dimeric_a/b-barrel"/>
</dbReference>
<evidence type="ECO:0000256" key="1">
    <source>
        <dbReference type="SAM" id="MobiDB-lite"/>
    </source>
</evidence>
<dbReference type="Pfam" id="PF11695">
    <property type="entry name" value="DUF3291"/>
    <property type="match status" value="1"/>
</dbReference>
<gene>
    <name evidence="3" type="ORF">RZN05_04845</name>
</gene>
<keyword evidence="4" id="KW-1185">Reference proteome</keyword>
<dbReference type="EMBL" id="JAWJEJ010000001">
    <property type="protein sequence ID" value="MDV3456301.1"/>
    <property type="molecule type" value="Genomic_DNA"/>
</dbReference>
<reference evidence="3 4" key="1">
    <citation type="submission" date="2023-10" db="EMBL/GenBank/DDBJ databases">
        <title>Sphingomonas sp. HF-S4 16S ribosomal RNA gene Genome sequencing and assembly.</title>
        <authorList>
            <person name="Lee H."/>
        </authorList>
    </citation>
    <scope>NUCLEOTIDE SEQUENCE [LARGE SCALE GENOMIC DNA]</scope>
    <source>
        <strain evidence="3 4">HF-S4</strain>
    </source>
</reference>
<protein>
    <submittedName>
        <fullName evidence="3">DUF3291 domain-containing protein</fullName>
    </submittedName>
</protein>
<evidence type="ECO:0000313" key="3">
    <source>
        <dbReference type="EMBL" id="MDV3456301.1"/>
    </source>
</evidence>
<accession>A0ABU3Y4H1</accession>
<feature type="domain" description="DUF3291" evidence="2">
    <location>
        <begin position="44"/>
        <end position="108"/>
    </location>
</feature>
<organism evidence="3 4">
    <name type="scientific">Sphingomonas agrestis</name>
    <dbReference type="NCBI Taxonomy" id="3080540"/>
    <lineage>
        <taxon>Bacteria</taxon>
        <taxon>Pseudomonadati</taxon>
        <taxon>Pseudomonadota</taxon>
        <taxon>Alphaproteobacteria</taxon>
        <taxon>Sphingomonadales</taxon>
        <taxon>Sphingomonadaceae</taxon>
        <taxon>Sphingomonas</taxon>
    </lineage>
</organism>
<name>A0ABU3Y4H1_9SPHN</name>